<organism evidence="1">
    <name type="scientific">marine sediment metagenome</name>
    <dbReference type="NCBI Taxonomy" id="412755"/>
    <lineage>
        <taxon>unclassified sequences</taxon>
        <taxon>metagenomes</taxon>
        <taxon>ecological metagenomes</taxon>
    </lineage>
</organism>
<proteinExistence type="predicted"/>
<accession>A0A0F9ET20</accession>
<protein>
    <submittedName>
        <fullName evidence="1">Uncharacterized protein</fullName>
    </submittedName>
</protein>
<sequence>MGIININVIISEETITSTYSPNRVYVGVGETISILNHNLFPDLQGGADDEYYHLELVDYTKVTTDAWVLTTGDVMTGTLQINVPTATSEALILKSTDDNVTKNLFEVQKADGTPLTVIDSAGNVGIGTDPYSGLHYQGDILYLTPAAGAGSNDNIIIKNYATGNGAPDIILRTAD</sequence>
<name>A0A0F9ET20_9ZZZZ</name>
<comment type="caution">
    <text evidence="1">The sequence shown here is derived from an EMBL/GenBank/DDBJ whole genome shotgun (WGS) entry which is preliminary data.</text>
</comment>
<dbReference type="EMBL" id="LAZR01023806">
    <property type="protein sequence ID" value="KKL77253.1"/>
    <property type="molecule type" value="Genomic_DNA"/>
</dbReference>
<evidence type="ECO:0000313" key="1">
    <source>
        <dbReference type="EMBL" id="KKL77253.1"/>
    </source>
</evidence>
<dbReference type="AlphaFoldDB" id="A0A0F9ET20"/>
<feature type="non-terminal residue" evidence="1">
    <location>
        <position position="175"/>
    </location>
</feature>
<reference evidence="1" key="1">
    <citation type="journal article" date="2015" name="Nature">
        <title>Complex archaea that bridge the gap between prokaryotes and eukaryotes.</title>
        <authorList>
            <person name="Spang A."/>
            <person name="Saw J.H."/>
            <person name="Jorgensen S.L."/>
            <person name="Zaremba-Niedzwiedzka K."/>
            <person name="Martijn J."/>
            <person name="Lind A.E."/>
            <person name="van Eijk R."/>
            <person name="Schleper C."/>
            <person name="Guy L."/>
            <person name="Ettema T.J."/>
        </authorList>
    </citation>
    <scope>NUCLEOTIDE SEQUENCE</scope>
</reference>
<gene>
    <name evidence="1" type="ORF">LCGC14_2036730</name>
</gene>